<feature type="region of interest" description="Disordered" evidence="1">
    <location>
        <begin position="592"/>
        <end position="614"/>
    </location>
</feature>
<evidence type="ECO:0000256" key="2">
    <source>
        <dbReference type="SAM" id="Phobius"/>
    </source>
</evidence>
<dbReference type="AlphaFoldDB" id="A0A2Z4Y5L1"/>
<feature type="transmembrane region" description="Helical" evidence="2">
    <location>
        <begin position="194"/>
        <end position="224"/>
    </location>
</feature>
<feature type="transmembrane region" description="Helical" evidence="2">
    <location>
        <begin position="20"/>
        <end position="42"/>
    </location>
</feature>
<evidence type="ECO:0000313" key="4">
    <source>
        <dbReference type="Proteomes" id="UP000262583"/>
    </source>
</evidence>
<gene>
    <name evidence="3" type="ORF">BRCON_1677</name>
</gene>
<feature type="transmembrane region" description="Helical" evidence="2">
    <location>
        <begin position="230"/>
        <end position="250"/>
    </location>
</feature>
<feature type="transmembrane region" description="Helical" evidence="2">
    <location>
        <begin position="145"/>
        <end position="163"/>
    </location>
</feature>
<accession>A0A2Z4Y5L1</accession>
<evidence type="ECO:0008006" key="5">
    <source>
        <dbReference type="Google" id="ProtNLM"/>
    </source>
</evidence>
<feature type="transmembrane region" description="Helical" evidence="2">
    <location>
        <begin position="451"/>
        <end position="470"/>
    </location>
</feature>
<feature type="transmembrane region" description="Helical" evidence="2">
    <location>
        <begin position="327"/>
        <end position="344"/>
    </location>
</feature>
<proteinExistence type="predicted"/>
<organism evidence="3 4">
    <name type="scientific">Sumerlaea chitinivorans</name>
    <dbReference type="NCBI Taxonomy" id="2250252"/>
    <lineage>
        <taxon>Bacteria</taxon>
        <taxon>Candidatus Sumerlaeota</taxon>
        <taxon>Candidatus Sumerlaeia</taxon>
        <taxon>Candidatus Sumerlaeales</taxon>
        <taxon>Candidatus Sumerlaeaceae</taxon>
        <taxon>Candidatus Sumerlaea</taxon>
    </lineage>
</organism>
<evidence type="ECO:0000256" key="1">
    <source>
        <dbReference type="SAM" id="MobiDB-lite"/>
    </source>
</evidence>
<dbReference type="Proteomes" id="UP000262583">
    <property type="component" value="Chromosome"/>
</dbReference>
<feature type="transmembrane region" description="Helical" evidence="2">
    <location>
        <begin position="117"/>
        <end position="138"/>
    </location>
</feature>
<keyword evidence="2" id="KW-0472">Membrane</keyword>
<dbReference type="EMBL" id="CP030759">
    <property type="protein sequence ID" value="AXA36454.1"/>
    <property type="molecule type" value="Genomic_DNA"/>
</dbReference>
<dbReference type="KEGG" id="schv:BRCON_1677"/>
<feature type="transmembrane region" description="Helical" evidence="2">
    <location>
        <begin position="388"/>
        <end position="413"/>
    </location>
</feature>
<keyword evidence="2" id="KW-1133">Transmembrane helix</keyword>
<name>A0A2Z4Y5L1_SUMC1</name>
<feature type="transmembrane region" description="Helical" evidence="2">
    <location>
        <begin position="419"/>
        <end position="439"/>
    </location>
</feature>
<feature type="transmembrane region" description="Helical" evidence="2">
    <location>
        <begin position="356"/>
        <end position="376"/>
    </location>
</feature>
<protein>
    <recommendedName>
        <fullName evidence="5">Glycosyltransferase RgtA/B/C/D-like domain-containing protein</fullName>
    </recommendedName>
</protein>
<reference evidence="3 4" key="1">
    <citation type="submission" date="2018-05" db="EMBL/GenBank/DDBJ databases">
        <title>A metagenomic window into the 2 km-deep terrestrial subsurface aquifer revealed taxonomically and functionally diverse microbial community comprising novel uncultured bacterial lineages.</title>
        <authorList>
            <person name="Kadnikov V.V."/>
            <person name="Mardanov A.V."/>
            <person name="Beletsky A.V."/>
            <person name="Banks D."/>
            <person name="Pimenov N.V."/>
            <person name="Frank Y.A."/>
            <person name="Karnachuk O.V."/>
            <person name="Ravin N.V."/>
        </authorList>
    </citation>
    <scope>NUCLEOTIDE SEQUENCE [LARGE SCALE GENOMIC DNA]</scope>
    <source>
        <strain evidence="3">BY</strain>
    </source>
</reference>
<evidence type="ECO:0000313" key="3">
    <source>
        <dbReference type="EMBL" id="AXA36454.1"/>
    </source>
</evidence>
<sequence>MMWGSASLRSKLTSKSTEPWVLGLGIVGTVALSFTVPLRGWWVVDCGLRFLELQSIVERNHWRGFWLDYPLAAYDPTYRFAPFQVIQTFVHDGKLYGQYPPWFCYLAAPFYLVAGRFGLRIVTLLAGILLLYGCYALARHAHVRQAAWAAVAVVFAAPILPYVYTFWDIVPAMAAGVWGMYFCLKAVESNLLKYSLLAALTLFFAFAMREEYLLWACCLFAAVFPLVRSWRAYVLAGAGFAVAAGALMFVNRLIVGHYLFFQASTGSGLLPEYSWSLSSRPNTAFLYLARVTGGYLGVSAIPDLFMFALLCALAWVPRASGRTIPRLLGIGILGAALVRVYLWAPGKPGVVQSHVISMAAATPFVFLGLLLWLPSVWNWSLPQHRRRWGIVTTSLAFLVASVWLSVQASAIGLNFGPRLLLPAYPGLMISAIAVCPSVLKRISPERHRRLAGLMLGLLLTFGVVDNVVFLERLKWKVTFSDTLYRVVRDLLPSAPILTDQGRWASDPAELYFERPILSLSAASQPELQKELIEIAKRINPKEALVLSNKKSPPRWLRSYGTLEPISLEGKIEFLAGSFITYPYRLRYHQTDGIAPSDIPTSGPLTEQNRESKVP</sequence>
<keyword evidence="2" id="KW-0812">Transmembrane</keyword>
<feature type="transmembrane region" description="Helical" evidence="2">
    <location>
        <begin position="295"/>
        <end position="315"/>
    </location>
</feature>